<organism evidence="1">
    <name type="scientific">Anguilla anguilla</name>
    <name type="common">European freshwater eel</name>
    <name type="synonym">Muraena anguilla</name>
    <dbReference type="NCBI Taxonomy" id="7936"/>
    <lineage>
        <taxon>Eukaryota</taxon>
        <taxon>Metazoa</taxon>
        <taxon>Chordata</taxon>
        <taxon>Craniata</taxon>
        <taxon>Vertebrata</taxon>
        <taxon>Euteleostomi</taxon>
        <taxon>Actinopterygii</taxon>
        <taxon>Neopterygii</taxon>
        <taxon>Teleostei</taxon>
        <taxon>Anguilliformes</taxon>
        <taxon>Anguillidae</taxon>
        <taxon>Anguilla</taxon>
    </lineage>
</organism>
<accession>A0A0E9X5V8</accession>
<dbReference type="EMBL" id="GBXM01010751">
    <property type="protein sequence ID" value="JAH97826.1"/>
    <property type="molecule type" value="Transcribed_RNA"/>
</dbReference>
<reference evidence="1" key="2">
    <citation type="journal article" date="2015" name="Fish Shellfish Immunol.">
        <title>Early steps in the European eel (Anguilla anguilla)-Vibrio vulnificus interaction in the gills: Role of the RtxA13 toxin.</title>
        <authorList>
            <person name="Callol A."/>
            <person name="Pajuelo D."/>
            <person name="Ebbesson L."/>
            <person name="Teles M."/>
            <person name="MacKenzie S."/>
            <person name="Amaro C."/>
        </authorList>
    </citation>
    <scope>NUCLEOTIDE SEQUENCE</scope>
</reference>
<proteinExistence type="predicted"/>
<dbReference type="AlphaFoldDB" id="A0A0E9X5V8"/>
<reference evidence="1" key="1">
    <citation type="submission" date="2014-11" db="EMBL/GenBank/DDBJ databases">
        <authorList>
            <person name="Amaro Gonzalez C."/>
        </authorList>
    </citation>
    <scope>NUCLEOTIDE SEQUENCE</scope>
</reference>
<name>A0A0E9X5V8_ANGAN</name>
<protein>
    <submittedName>
        <fullName evidence="1">Uncharacterized protein</fullName>
    </submittedName>
</protein>
<sequence length="93" mass="10446">MVSTYSHWLIDTRVRRSTVHAVLQHLVALTTLVGQSRAKCNMEFLGDCTGVCTVYFVFQVEHSELPSRSQTNCRISMPECNSCAPLIIISTKK</sequence>
<evidence type="ECO:0000313" key="1">
    <source>
        <dbReference type="EMBL" id="JAH97826.1"/>
    </source>
</evidence>